<dbReference type="Pfam" id="PF08843">
    <property type="entry name" value="AbiEii"/>
    <property type="match status" value="1"/>
</dbReference>
<comment type="caution">
    <text evidence="1">The sequence shown here is derived from an EMBL/GenBank/DDBJ whole genome shotgun (WGS) entry which is preliminary data.</text>
</comment>
<name>A0A507SQQ0_9BACT</name>
<organism evidence="1 2">
    <name type="scientific">Mycoplasmopsis mucosicanis</name>
    <dbReference type="NCBI Taxonomy" id="458208"/>
    <lineage>
        <taxon>Bacteria</taxon>
        <taxon>Bacillati</taxon>
        <taxon>Mycoplasmatota</taxon>
        <taxon>Mycoplasmoidales</taxon>
        <taxon>Metamycoplasmataceae</taxon>
        <taxon>Mycoplasmopsis</taxon>
    </lineage>
</organism>
<dbReference type="RefSeq" id="WP_141483699.1">
    <property type="nucleotide sequence ID" value="NZ_SMDN01000002.1"/>
</dbReference>
<evidence type="ECO:0000313" key="1">
    <source>
        <dbReference type="EMBL" id="TQC54117.1"/>
    </source>
</evidence>
<gene>
    <name evidence="1" type="ORF">E1I18_00740</name>
</gene>
<evidence type="ECO:0008006" key="3">
    <source>
        <dbReference type="Google" id="ProtNLM"/>
    </source>
</evidence>
<evidence type="ECO:0000313" key="2">
    <source>
        <dbReference type="Proteomes" id="UP000320801"/>
    </source>
</evidence>
<dbReference type="Proteomes" id="UP000320801">
    <property type="component" value="Unassembled WGS sequence"/>
</dbReference>
<dbReference type="InterPro" id="IPR014942">
    <property type="entry name" value="AbiEii"/>
</dbReference>
<accession>A0A507SQQ0</accession>
<keyword evidence="2" id="KW-1185">Reference proteome</keyword>
<reference evidence="1 2" key="1">
    <citation type="submission" date="2019-03" db="EMBL/GenBank/DDBJ databases">
        <title>Characterization of a novel Mycoplasma cynos real-time PCR assay.</title>
        <authorList>
            <person name="Tallmadge R.L."/>
            <person name="Mitchell P.K."/>
            <person name="Goodman L."/>
        </authorList>
    </citation>
    <scope>NUCLEOTIDE SEQUENCE [LARGE SCALE GENOMIC DNA]</scope>
    <source>
        <strain evidence="1 2">1642</strain>
    </source>
</reference>
<dbReference type="Gene3D" id="1.20.58.1790">
    <property type="entry name" value="JHP933, helical tail domain"/>
    <property type="match status" value="1"/>
</dbReference>
<protein>
    <recommendedName>
        <fullName evidence="3">Nucleotidyl transferase AbiEii/AbiGii toxin family protein</fullName>
    </recommendedName>
</protein>
<dbReference type="EMBL" id="SMDN01000002">
    <property type="protein sequence ID" value="TQC54117.1"/>
    <property type="molecule type" value="Genomic_DNA"/>
</dbReference>
<dbReference type="Gene3D" id="3.10.450.620">
    <property type="entry name" value="JHP933, nucleotidyltransferase-like core domain"/>
    <property type="match status" value="1"/>
</dbReference>
<dbReference type="AlphaFoldDB" id="A0A507SQQ0"/>
<proteinExistence type="predicted"/>
<sequence length="217" mass="25972">MGLTLNQINHIKLIKEVLNIIPDNYVLKGGTALLLDYRLNRFSEDIDLDYLINNKQQNNLKNSLIKFCNQNKYQYYIKKDTESVLRFIIKYENKTLKIESSSRDIVSENDYHQSLNGNYNVYSLNSLAQKKLDAFLNRDKFRDFYDINFLLTQNIFNNNQIKQIEERFNNKSEEMFFRELNADTILKDNVDFDNFILNFIENLDQNKHKNKLRSIKK</sequence>
<dbReference type="OrthoDB" id="9780929at2"/>